<dbReference type="AlphaFoldDB" id="A0A482X840"/>
<dbReference type="PROSITE" id="PS50262">
    <property type="entry name" value="G_PROTEIN_RECEP_F1_2"/>
    <property type="match status" value="1"/>
</dbReference>
<keyword evidence="9 10" id="KW-0807">Transducer</keyword>
<evidence type="ECO:0000256" key="11">
    <source>
        <dbReference type="SAM" id="Phobius"/>
    </source>
</evidence>
<keyword evidence="7 11" id="KW-0472">Membrane</keyword>
<dbReference type="InterPro" id="IPR017452">
    <property type="entry name" value="GPCR_Rhodpsn_7TM"/>
</dbReference>
<dbReference type="GO" id="GO:0004983">
    <property type="term" value="F:neuropeptide Y receptor activity"/>
    <property type="evidence" value="ECO:0007669"/>
    <property type="project" value="InterPro"/>
</dbReference>
<comment type="caution">
    <text evidence="13">The sequence shown here is derived from an EMBL/GenBank/DDBJ whole genome shotgun (WGS) entry which is preliminary data.</text>
</comment>
<dbReference type="CDD" id="cd15392">
    <property type="entry name" value="7tmA_PR4-like"/>
    <property type="match status" value="1"/>
</dbReference>
<dbReference type="GO" id="GO:0005886">
    <property type="term" value="C:plasma membrane"/>
    <property type="evidence" value="ECO:0007669"/>
    <property type="project" value="UniProtKB-SubCell"/>
</dbReference>
<dbReference type="Proteomes" id="UP000291343">
    <property type="component" value="Unassembled WGS sequence"/>
</dbReference>
<comment type="subcellular location">
    <subcellularLocation>
        <location evidence="1">Cell membrane</location>
        <topology evidence="1">Multi-pass membrane protein</topology>
    </subcellularLocation>
</comment>
<feature type="non-terminal residue" evidence="13">
    <location>
        <position position="1"/>
    </location>
</feature>
<dbReference type="PANTHER" id="PTHR24238:SF73">
    <property type="entry name" value="RYAMIDE RECEPTOR"/>
    <property type="match status" value="1"/>
</dbReference>
<evidence type="ECO:0000259" key="12">
    <source>
        <dbReference type="PROSITE" id="PS50262"/>
    </source>
</evidence>
<evidence type="ECO:0000256" key="2">
    <source>
        <dbReference type="ARBA" id="ARBA00010663"/>
    </source>
</evidence>
<evidence type="ECO:0000256" key="5">
    <source>
        <dbReference type="ARBA" id="ARBA00022989"/>
    </source>
</evidence>
<dbReference type="InterPro" id="IPR000611">
    <property type="entry name" value="NPY_rcpt"/>
</dbReference>
<feature type="transmembrane region" description="Helical" evidence="11">
    <location>
        <begin position="179"/>
        <end position="200"/>
    </location>
</feature>
<feature type="domain" description="G-protein coupled receptors family 1 profile" evidence="12">
    <location>
        <begin position="19"/>
        <end position="280"/>
    </location>
</feature>
<proteinExistence type="inferred from homology"/>
<evidence type="ECO:0000256" key="3">
    <source>
        <dbReference type="ARBA" id="ARBA00022475"/>
    </source>
</evidence>
<dbReference type="PRINTS" id="PR01012">
    <property type="entry name" value="NRPEPTIDEYR"/>
</dbReference>
<dbReference type="OrthoDB" id="10053194at2759"/>
<dbReference type="Gene3D" id="1.20.1070.10">
    <property type="entry name" value="Rhodopsin 7-helix transmembrane proteins"/>
    <property type="match status" value="1"/>
</dbReference>
<evidence type="ECO:0000256" key="7">
    <source>
        <dbReference type="ARBA" id="ARBA00023136"/>
    </source>
</evidence>
<dbReference type="PRINTS" id="PR00237">
    <property type="entry name" value="GPCRRHODOPSN"/>
</dbReference>
<keyword evidence="5 11" id="KW-1133">Transmembrane helix</keyword>
<gene>
    <name evidence="13" type="ORF">LSTR_LSTR000195</name>
</gene>
<dbReference type="PROSITE" id="PS00237">
    <property type="entry name" value="G_PROTEIN_RECEP_F1_1"/>
    <property type="match status" value="1"/>
</dbReference>
<accession>A0A482X840</accession>
<dbReference type="FunFam" id="1.20.1070.10:FF:000291">
    <property type="entry name" value="Predicted protein"/>
    <property type="match status" value="1"/>
</dbReference>
<dbReference type="SMR" id="A0A482X840"/>
<evidence type="ECO:0000313" key="13">
    <source>
        <dbReference type="EMBL" id="RZF41481.1"/>
    </source>
</evidence>
<keyword evidence="14" id="KW-1185">Reference proteome</keyword>
<sequence>FQAAIYLTYGAIFVVALLGNGLVCYVVLSSARMRTVTNLFIANMAVGDIMMTVLCVPFSFVSTLILQYWPFGAPLCHTVSFSQAVSVLVSAYTLVAISVDRYMAIMWPLRPRMGKRHAKVVILLVWVVALATALPIPLVTRLYEPSPWHTTCQRSVCNEHWDSNLARVVYGVTLLVLQYAIPFLVLVFTYTSIAVVVWGKRPPGEAENARDMRIARSKRKMVKMMITIVVVFTTCWLPFNILLVVWSHDESLGEWEGLPYMWFAFHWLAMSHTCYNPIIYCWMNTKFRAGFCTVLGRVVPGEMRMLQSTAMTENSVIPRVHTVSGSRYLHSSNCVDSTNKIVKFHEDMI</sequence>
<reference evidence="13 14" key="1">
    <citation type="journal article" date="2017" name="Gigascience">
        <title>Genome sequence of the small brown planthopper, Laodelphax striatellus.</title>
        <authorList>
            <person name="Zhu J."/>
            <person name="Jiang F."/>
            <person name="Wang X."/>
            <person name="Yang P."/>
            <person name="Bao Y."/>
            <person name="Zhao W."/>
            <person name="Wang W."/>
            <person name="Lu H."/>
            <person name="Wang Q."/>
            <person name="Cui N."/>
            <person name="Li J."/>
            <person name="Chen X."/>
            <person name="Luo L."/>
            <person name="Yu J."/>
            <person name="Kang L."/>
            <person name="Cui F."/>
        </authorList>
    </citation>
    <scope>NUCLEOTIDE SEQUENCE [LARGE SCALE GENOMIC DNA]</scope>
    <source>
        <strain evidence="13">Lst14</strain>
    </source>
</reference>
<evidence type="ECO:0000256" key="1">
    <source>
        <dbReference type="ARBA" id="ARBA00004651"/>
    </source>
</evidence>
<keyword evidence="4 10" id="KW-0812">Transmembrane</keyword>
<evidence type="ECO:0000256" key="4">
    <source>
        <dbReference type="ARBA" id="ARBA00022692"/>
    </source>
</evidence>
<dbReference type="PANTHER" id="PTHR24238">
    <property type="entry name" value="G-PROTEIN COUPLED RECEPTOR"/>
    <property type="match status" value="1"/>
</dbReference>
<evidence type="ECO:0000313" key="14">
    <source>
        <dbReference type="Proteomes" id="UP000291343"/>
    </source>
</evidence>
<feature type="transmembrane region" description="Helical" evidence="11">
    <location>
        <begin position="6"/>
        <end position="28"/>
    </location>
</feature>
<organism evidence="13 14">
    <name type="scientific">Laodelphax striatellus</name>
    <name type="common">Small brown planthopper</name>
    <name type="synonym">Delphax striatella</name>
    <dbReference type="NCBI Taxonomy" id="195883"/>
    <lineage>
        <taxon>Eukaryota</taxon>
        <taxon>Metazoa</taxon>
        <taxon>Ecdysozoa</taxon>
        <taxon>Arthropoda</taxon>
        <taxon>Hexapoda</taxon>
        <taxon>Insecta</taxon>
        <taxon>Pterygota</taxon>
        <taxon>Neoptera</taxon>
        <taxon>Paraneoptera</taxon>
        <taxon>Hemiptera</taxon>
        <taxon>Auchenorrhyncha</taxon>
        <taxon>Fulgoroidea</taxon>
        <taxon>Delphacidae</taxon>
        <taxon>Criomorphinae</taxon>
        <taxon>Laodelphax</taxon>
    </lineage>
</organism>
<evidence type="ECO:0000256" key="10">
    <source>
        <dbReference type="RuleBase" id="RU000688"/>
    </source>
</evidence>
<keyword evidence="8 10" id="KW-0675">Receptor</keyword>
<comment type="similarity">
    <text evidence="2 10">Belongs to the G-protein coupled receptor 1 family.</text>
</comment>
<dbReference type="STRING" id="195883.A0A482X840"/>
<dbReference type="Pfam" id="PF00001">
    <property type="entry name" value="7tm_1"/>
    <property type="match status" value="1"/>
</dbReference>
<evidence type="ECO:0000256" key="9">
    <source>
        <dbReference type="ARBA" id="ARBA00023224"/>
    </source>
</evidence>
<dbReference type="InParanoid" id="A0A482X840"/>
<feature type="transmembrane region" description="Helical" evidence="11">
    <location>
        <begin position="49"/>
        <end position="69"/>
    </location>
</feature>
<dbReference type="FunCoup" id="A0A482X840">
    <property type="interactions" value="8"/>
</dbReference>
<name>A0A482X840_LAOST</name>
<dbReference type="SUPFAM" id="SSF81321">
    <property type="entry name" value="Family A G protein-coupled receptor-like"/>
    <property type="match status" value="1"/>
</dbReference>
<keyword evidence="6 10" id="KW-0297">G-protein coupled receptor</keyword>
<evidence type="ECO:0000256" key="6">
    <source>
        <dbReference type="ARBA" id="ARBA00023040"/>
    </source>
</evidence>
<feature type="transmembrane region" description="Helical" evidence="11">
    <location>
        <begin position="81"/>
        <end position="99"/>
    </location>
</feature>
<keyword evidence="3" id="KW-1003">Cell membrane</keyword>
<evidence type="ECO:0000256" key="8">
    <source>
        <dbReference type="ARBA" id="ARBA00023170"/>
    </source>
</evidence>
<dbReference type="InterPro" id="IPR000276">
    <property type="entry name" value="GPCR_Rhodpsn"/>
</dbReference>
<feature type="transmembrane region" description="Helical" evidence="11">
    <location>
        <begin position="260"/>
        <end position="282"/>
    </location>
</feature>
<protein>
    <recommendedName>
        <fullName evidence="12">G-protein coupled receptors family 1 profile domain-containing protein</fullName>
    </recommendedName>
</protein>
<feature type="transmembrane region" description="Helical" evidence="11">
    <location>
        <begin position="120"/>
        <end position="139"/>
    </location>
</feature>
<feature type="transmembrane region" description="Helical" evidence="11">
    <location>
        <begin position="221"/>
        <end position="248"/>
    </location>
</feature>
<dbReference type="EMBL" id="QKKF02016774">
    <property type="protein sequence ID" value="RZF41481.1"/>
    <property type="molecule type" value="Genomic_DNA"/>
</dbReference>